<keyword evidence="11" id="KW-0325">Glycoprotein</keyword>
<evidence type="ECO:0000256" key="12">
    <source>
        <dbReference type="ARBA" id="ARBA00061639"/>
    </source>
</evidence>
<dbReference type="GO" id="GO:0043235">
    <property type="term" value="C:receptor complex"/>
    <property type="evidence" value="ECO:0007669"/>
    <property type="project" value="TreeGrafter"/>
</dbReference>
<dbReference type="InterPro" id="IPR011009">
    <property type="entry name" value="Kinase-like_dom_sf"/>
</dbReference>
<dbReference type="OrthoDB" id="6071166at2759"/>
<feature type="transmembrane region" description="Helical" evidence="14">
    <location>
        <begin position="412"/>
        <end position="434"/>
    </location>
</feature>
<sequence>MWQPSSEASMSSFAFLIITLSCCSKLLDAIDTSLCYNPLGMESGAIPDEAITASSSYVPNVGPRNGRLRVEKAGGGWCPKQQVERGIREYLQVDLDEVHLVTGVQTQGRYDRGRGQEYAEEYMVEYWRPGLQDWKEYKRWDGKQILRGNSDTASVESHKLMPTIFATKVRILPYSIHRRTVCLRMELLGCPYDGGLVSYSAPESSETSQGLHDSSYDGVVSQGELKGGLGRLVDGEIGLDNFRLDIGYGKGNGWVAWKNDSVASGYVELLFEFDQVRNFSSVHLFTNNFFSRNVQVFSKAKVMFSIGGEFFNGPTLSFAYMPDRALENARNVSINLHQRVGRFIKLRLFFSDRWIMLSEVSFDSAALSTNVTEEETLEENEDELIITSIGEKNTDTFETIAARKDGDTYVEVIIGVLTAITLLLLIVFVIVLIVNKRHKLQGSPTLLRNPFGVTINMKDLLMNFSSNNNGQSGNASHPMTPVSLDDDGDQDEEPPPPAATDTATATLGAYDQYRSPLMSSGYYAPNYATLRCSSVLDDQEDPPEVPPLPDSPTLCESPIGNAPPSPLHYRTLQSTPQVNPKSKMINLGNYFPRAASDPPNRKRYHTAPREKHRIPPPVVCWNIAPSMGHAYNCREVELVPIPRYSLRPLEKMGTCHAGEITLYETDGLSDIIPGVCNLVAVRTSCPERVAPKNEAPAVSPMESLREVRFLAGLSDPNVCRVLGVCTAEQPPWTVVEYGDMGDLNQYLQFLVNRNGTVHRSQNMSDGPISVGSLIYMATQIASGMKYLESKHVVHKDLAARNCLVGRGYVIKIADVAMCKPQYRKDYAEIGGRPPTPIRWLPWESILLDRYSCSSSVWSFAVTLWEILTFCCERPFANLSNEKVIQNTEHMYYGGELQILLNKPTSCSPEIYELMCQCWRRDDTDRPSFKQIYLFLKHNNKEFVPND</sequence>
<dbReference type="Proteomes" id="UP001154078">
    <property type="component" value="Chromosome 1"/>
</dbReference>
<dbReference type="FunFam" id="2.60.120.260:FF:000007">
    <property type="entry name" value="Discoidin domain receptor tyrosine kinase 1"/>
    <property type="match status" value="1"/>
</dbReference>
<evidence type="ECO:0000256" key="13">
    <source>
        <dbReference type="SAM" id="MobiDB-lite"/>
    </source>
</evidence>
<dbReference type="GO" id="GO:0051897">
    <property type="term" value="P:positive regulation of phosphatidylinositol 3-kinase/protein kinase B signal transduction"/>
    <property type="evidence" value="ECO:0007669"/>
    <property type="project" value="TreeGrafter"/>
</dbReference>
<evidence type="ECO:0000256" key="8">
    <source>
        <dbReference type="ARBA" id="ARBA00023136"/>
    </source>
</evidence>
<feature type="domain" description="F5/8 type C" evidence="17">
    <location>
        <begin position="35"/>
        <end position="190"/>
    </location>
</feature>
<dbReference type="FunFam" id="1.10.510.10:FF:002913">
    <property type="match status" value="1"/>
</dbReference>
<dbReference type="Pfam" id="PF07714">
    <property type="entry name" value="PK_Tyr_Ser-Thr"/>
    <property type="match status" value="1"/>
</dbReference>
<dbReference type="Gene3D" id="2.60.120.260">
    <property type="entry name" value="Galactose-binding domain-like"/>
    <property type="match status" value="1"/>
</dbReference>
<evidence type="ECO:0000256" key="4">
    <source>
        <dbReference type="ARBA" id="ARBA00022729"/>
    </source>
</evidence>
<dbReference type="InterPro" id="IPR008266">
    <property type="entry name" value="Tyr_kinase_AS"/>
</dbReference>
<dbReference type="PROSITE" id="PS50022">
    <property type="entry name" value="FA58C_3"/>
    <property type="match status" value="1"/>
</dbReference>
<feature type="compositionally biased region" description="Low complexity" evidence="13">
    <location>
        <begin position="466"/>
        <end position="476"/>
    </location>
</feature>
<evidence type="ECO:0000256" key="10">
    <source>
        <dbReference type="ARBA" id="ARBA00023170"/>
    </source>
</evidence>
<accession>A0A9P0F8N9</accession>
<evidence type="ECO:0000256" key="15">
    <source>
        <dbReference type="SAM" id="SignalP"/>
    </source>
</evidence>
<dbReference type="GO" id="GO:0048680">
    <property type="term" value="P:positive regulation of axon regeneration"/>
    <property type="evidence" value="ECO:0007669"/>
    <property type="project" value="UniProtKB-ARBA"/>
</dbReference>
<name>A0A9P0F8N9_BRAAE</name>
<protein>
    <recommendedName>
        <fullName evidence="20">Discoidin domain-containing receptor 2</fullName>
    </recommendedName>
</protein>
<keyword evidence="19" id="KW-1185">Reference proteome</keyword>
<evidence type="ECO:0000256" key="6">
    <source>
        <dbReference type="ARBA" id="ARBA00022840"/>
    </source>
</evidence>
<keyword evidence="8 14" id="KW-0472">Membrane</keyword>
<dbReference type="PANTHER" id="PTHR24416:SF580">
    <property type="entry name" value="DISCOIDIN DOMAIN RECEPTOR, ISOFORM F"/>
    <property type="match status" value="1"/>
</dbReference>
<keyword evidence="5" id="KW-0547">Nucleotide-binding</keyword>
<dbReference type="InterPro" id="IPR000719">
    <property type="entry name" value="Prot_kinase_dom"/>
</dbReference>
<keyword evidence="10" id="KW-0675">Receptor</keyword>
<evidence type="ECO:0000256" key="7">
    <source>
        <dbReference type="ARBA" id="ARBA00022989"/>
    </source>
</evidence>
<dbReference type="PROSITE" id="PS01285">
    <property type="entry name" value="FA58C_1"/>
    <property type="match status" value="1"/>
</dbReference>
<dbReference type="GO" id="GO:0005518">
    <property type="term" value="F:collagen binding"/>
    <property type="evidence" value="ECO:0007669"/>
    <property type="project" value="TreeGrafter"/>
</dbReference>
<dbReference type="GO" id="GO:0005524">
    <property type="term" value="F:ATP binding"/>
    <property type="evidence" value="ECO:0007669"/>
    <property type="project" value="UniProtKB-KW"/>
</dbReference>
<evidence type="ECO:0000256" key="11">
    <source>
        <dbReference type="ARBA" id="ARBA00023180"/>
    </source>
</evidence>
<evidence type="ECO:0000256" key="3">
    <source>
        <dbReference type="ARBA" id="ARBA00022692"/>
    </source>
</evidence>
<feature type="compositionally biased region" description="Acidic residues" evidence="13">
    <location>
        <begin position="484"/>
        <end position="494"/>
    </location>
</feature>
<dbReference type="Pfam" id="PF21114">
    <property type="entry name" value="DDR1-2_DS-like"/>
    <property type="match status" value="1"/>
</dbReference>
<dbReference type="PRINTS" id="PR00109">
    <property type="entry name" value="TYRKINASE"/>
</dbReference>
<dbReference type="SUPFAM" id="SSF56112">
    <property type="entry name" value="Protein kinase-like (PK-like)"/>
    <property type="match status" value="1"/>
</dbReference>
<evidence type="ECO:0000256" key="14">
    <source>
        <dbReference type="SAM" id="Phobius"/>
    </source>
</evidence>
<evidence type="ECO:0008006" key="20">
    <source>
        <dbReference type="Google" id="ProtNLM"/>
    </source>
</evidence>
<dbReference type="SUPFAM" id="SSF49785">
    <property type="entry name" value="Galactose-binding domain-like"/>
    <property type="match status" value="1"/>
</dbReference>
<organism evidence="18 19">
    <name type="scientific">Brassicogethes aeneus</name>
    <name type="common">Rape pollen beetle</name>
    <name type="synonym">Meligethes aeneus</name>
    <dbReference type="NCBI Taxonomy" id="1431903"/>
    <lineage>
        <taxon>Eukaryota</taxon>
        <taxon>Metazoa</taxon>
        <taxon>Ecdysozoa</taxon>
        <taxon>Arthropoda</taxon>
        <taxon>Hexapoda</taxon>
        <taxon>Insecta</taxon>
        <taxon>Pterygota</taxon>
        <taxon>Neoptera</taxon>
        <taxon>Endopterygota</taxon>
        <taxon>Coleoptera</taxon>
        <taxon>Polyphaga</taxon>
        <taxon>Cucujiformia</taxon>
        <taxon>Nitidulidae</taxon>
        <taxon>Meligethinae</taxon>
        <taxon>Brassicogethes</taxon>
    </lineage>
</organism>
<evidence type="ECO:0000256" key="1">
    <source>
        <dbReference type="ARBA" id="ARBA00004251"/>
    </source>
</evidence>
<dbReference type="InterPro" id="IPR048525">
    <property type="entry name" value="DDR1-2_DS-like"/>
</dbReference>
<keyword evidence="6" id="KW-0067">ATP-binding</keyword>
<dbReference type="AlphaFoldDB" id="A0A9P0F8N9"/>
<dbReference type="InterPro" id="IPR008979">
    <property type="entry name" value="Galactose-bd-like_sf"/>
</dbReference>
<dbReference type="PROSITE" id="PS01286">
    <property type="entry name" value="FA58C_2"/>
    <property type="match status" value="1"/>
</dbReference>
<feature type="chain" id="PRO_5040413504" description="Discoidin domain-containing receptor 2" evidence="15">
    <location>
        <begin position="30"/>
        <end position="946"/>
    </location>
</feature>
<keyword evidence="2" id="KW-1003">Cell membrane</keyword>
<dbReference type="PROSITE" id="PS00109">
    <property type="entry name" value="PROTEIN_KINASE_TYR"/>
    <property type="match status" value="1"/>
</dbReference>
<evidence type="ECO:0000313" key="18">
    <source>
        <dbReference type="EMBL" id="CAH0545945.1"/>
    </source>
</evidence>
<keyword evidence="3 14" id="KW-0812">Transmembrane</keyword>
<gene>
    <name evidence="18" type="ORF">MELIAE_LOCUS216</name>
</gene>
<keyword evidence="9" id="KW-1015">Disulfide bond</keyword>
<dbReference type="InterPro" id="IPR001245">
    <property type="entry name" value="Ser-Thr/Tyr_kinase_cat_dom"/>
</dbReference>
<feature type="domain" description="Protein kinase" evidence="16">
    <location>
        <begin position="646"/>
        <end position="935"/>
    </location>
</feature>
<dbReference type="InterPro" id="IPR050122">
    <property type="entry name" value="RTK"/>
</dbReference>
<dbReference type="CDD" id="cd00057">
    <property type="entry name" value="FA58C"/>
    <property type="match status" value="1"/>
</dbReference>
<dbReference type="Gene3D" id="3.30.200.20">
    <property type="entry name" value="Phosphorylase Kinase, domain 1"/>
    <property type="match status" value="1"/>
</dbReference>
<evidence type="ECO:0000259" key="17">
    <source>
        <dbReference type="PROSITE" id="PS50022"/>
    </source>
</evidence>
<keyword evidence="4 15" id="KW-0732">Signal</keyword>
<evidence type="ECO:0000259" key="16">
    <source>
        <dbReference type="PROSITE" id="PS50011"/>
    </source>
</evidence>
<feature type="signal peptide" evidence="15">
    <location>
        <begin position="1"/>
        <end position="29"/>
    </location>
</feature>
<reference evidence="18" key="1">
    <citation type="submission" date="2021-12" db="EMBL/GenBank/DDBJ databases">
        <authorList>
            <person name="King R."/>
        </authorList>
    </citation>
    <scope>NUCLEOTIDE SEQUENCE</scope>
</reference>
<feature type="region of interest" description="Disordered" evidence="13">
    <location>
        <begin position="466"/>
        <end position="506"/>
    </location>
</feature>
<dbReference type="Gene3D" id="1.10.510.10">
    <property type="entry name" value="Transferase(Phosphotransferase) domain 1"/>
    <property type="match status" value="1"/>
</dbReference>
<comment type="similarity">
    <text evidence="12">Belongs to the protein kinase superfamily. Tyr protein kinase family. Insulin receptor subfamily.</text>
</comment>
<dbReference type="Pfam" id="PF00754">
    <property type="entry name" value="F5_F8_type_C"/>
    <property type="match status" value="1"/>
</dbReference>
<evidence type="ECO:0000313" key="19">
    <source>
        <dbReference type="Proteomes" id="UP001154078"/>
    </source>
</evidence>
<dbReference type="PROSITE" id="PS50011">
    <property type="entry name" value="PROTEIN_KINASE_DOM"/>
    <property type="match status" value="1"/>
</dbReference>
<evidence type="ECO:0000256" key="2">
    <source>
        <dbReference type="ARBA" id="ARBA00022475"/>
    </source>
</evidence>
<dbReference type="InterPro" id="IPR000421">
    <property type="entry name" value="FA58C"/>
</dbReference>
<dbReference type="EMBL" id="OV121132">
    <property type="protein sequence ID" value="CAH0545945.1"/>
    <property type="molecule type" value="Genomic_DNA"/>
</dbReference>
<comment type="subcellular location">
    <subcellularLocation>
        <location evidence="1">Cell membrane</location>
        <topology evidence="1">Single-pass type I membrane protein</topology>
    </subcellularLocation>
</comment>
<proteinExistence type="inferred from homology"/>
<evidence type="ECO:0000256" key="9">
    <source>
        <dbReference type="ARBA" id="ARBA00023157"/>
    </source>
</evidence>
<dbReference type="Gene3D" id="2.60.120.1190">
    <property type="match status" value="1"/>
</dbReference>
<evidence type="ECO:0000256" key="5">
    <source>
        <dbReference type="ARBA" id="ARBA00022741"/>
    </source>
</evidence>
<keyword evidence="7 14" id="KW-1133">Transmembrane helix</keyword>
<dbReference type="GO" id="GO:0005886">
    <property type="term" value="C:plasma membrane"/>
    <property type="evidence" value="ECO:0007669"/>
    <property type="project" value="UniProtKB-SubCell"/>
</dbReference>
<dbReference type="GO" id="GO:0038062">
    <property type="term" value="F:protein tyrosine kinase collagen receptor activity"/>
    <property type="evidence" value="ECO:0007669"/>
    <property type="project" value="TreeGrafter"/>
</dbReference>
<dbReference type="SMART" id="SM00231">
    <property type="entry name" value="FA58C"/>
    <property type="match status" value="1"/>
</dbReference>
<dbReference type="PANTHER" id="PTHR24416">
    <property type="entry name" value="TYROSINE-PROTEIN KINASE RECEPTOR"/>
    <property type="match status" value="1"/>
</dbReference>